<dbReference type="EMBL" id="BAEO01000027">
    <property type="protein sequence ID" value="GAC19036.1"/>
    <property type="molecule type" value="Genomic_DNA"/>
</dbReference>
<evidence type="ECO:0000313" key="1">
    <source>
        <dbReference type="EMBL" id="GAC19036.1"/>
    </source>
</evidence>
<sequence>MAEKNRFFSSHFMSIDQLVYPFYGVVDVFNCGAQIRI</sequence>
<accession>K6Y4Z1</accession>
<organism evidence="1 2">
    <name type="scientific">Paraglaciecola arctica BSs20135</name>
    <dbReference type="NCBI Taxonomy" id="493475"/>
    <lineage>
        <taxon>Bacteria</taxon>
        <taxon>Pseudomonadati</taxon>
        <taxon>Pseudomonadota</taxon>
        <taxon>Gammaproteobacteria</taxon>
        <taxon>Alteromonadales</taxon>
        <taxon>Alteromonadaceae</taxon>
        <taxon>Paraglaciecola</taxon>
    </lineage>
</organism>
<comment type="caution">
    <text evidence="1">The sequence shown here is derived from an EMBL/GenBank/DDBJ whole genome shotgun (WGS) entry which is preliminary data.</text>
</comment>
<dbReference type="STRING" id="493475.GARC_2069"/>
<proteinExistence type="predicted"/>
<protein>
    <submittedName>
        <fullName evidence="1">Uncharacterized protein</fullName>
    </submittedName>
</protein>
<gene>
    <name evidence="1" type="ORF">GARC_2069</name>
</gene>
<evidence type="ECO:0000313" key="2">
    <source>
        <dbReference type="Proteomes" id="UP000006327"/>
    </source>
</evidence>
<dbReference type="Proteomes" id="UP000006327">
    <property type="component" value="Unassembled WGS sequence"/>
</dbReference>
<keyword evidence="2" id="KW-1185">Reference proteome</keyword>
<dbReference type="AlphaFoldDB" id="K6Y4Z1"/>
<name>K6Y4Z1_9ALTE</name>
<reference evidence="1 2" key="1">
    <citation type="journal article" date="2017" name="Antonie Van Leeuwenhoek">
        <title>Rhizobium rhizosphaerae sp. nov., a novel species isolated from rice rhizosphere.</title>
        <authorList>
            <person name="Zhao J.J."/>
            <person name="Zhang J."/>
            <person name="Zhang R.J."/>
            <person name="Zhang C.W."/>
            <person name="Yin H.Q."/>
            <person name="Zhang X.X."/>
        </authorList>
    </citation>
    <scope>NUCLEOTIDE SEQUENCE [LARGE SCALE GENOMIC DNA]</scope>
    <source>
        <strain evidence="1 2">BSs20135</strain>
    </source>
</reference>